<feature type="region of interest" description="Disordered" evidence="4">
    <location>
        <begin position="616"/>
        <end position="643"/>
    </location>
</feature>
<comment type="subcellular location">
    <subcellularLocation>
        <location evidence="1">Secreted</location>
    </subcellularLocation>
</comment>
<organism evidence="8">
    <name type="scientific">Eiseniibacteriota bacterium</name>
    <dbReference type="NCBI Taxonomy" id="2212470"/>
    <lineage>
        <taxon>Bacteria</taxon>
        <taxon>Candidatus Eiseniibacteriota</taxon>
    </lineage>
</organism>
<comment type="caution">
    <text evidence="8">The sequence shown here is derived from an EMBL/GenBank/DDBJ whole genome shotgun (WGS) entry which is preliminary data.</text>
</comment>
<dbReference type="GO" id="GO:0005576">
    <property type="term" value="C:extracellular region"/>
    <property type="evidence" value="ECO:0007669"/>
    <property type="project" value="UniProtKB-SubCell"/>
</dbReference>
<accession>A0A832I7X9</accession>
<feature type="signal peptide" evidence="5">
    <location>
        <begin position="1"/>
        <end position="20"/>
    </location>
</feature>
<evidence type="ECO:0000256" key="1">
    <source>
        <dbReference type="ARBA" id="ARBA00004613"/>
    </source>
</evidence>
<dbReference type="EMBL" id="DSQF01000003">
    <property type="protein sequence ID" value="HGZ42267.1"/>
    <property type="molecule type" value="Genomic_DNA"/>
</dbReference>
<keyword evidence="2" id="KW-0964">Secreted</keyword>
<dbReference type="Gene3D" id="2.160.20.10">
    <property type="entry name" value="Single-stranded right-handed beta-helix, Pectin lyase-like"/>
    <property type="match status" value="2"/>
</dbReference>
<gene>
    <name evidence="8" type="ORF">ENR23_02375</name>
</gene>
<dbReference type="AlphaFoldDB" id="A0A832I7X9"/>
<name>A0A832I7X9_UNCEI</name>
<dbReference type="SUPFAM" id="SSF51126">
    <property type="entry name" value="Pectin lyase-like"/>
    <property type="match status" value="1"/>
</dbReference>
<evidence type="ECO:0000256" key="4">
    <source>
        <dbReference type="SAM" id="MobiDB-lite"/>
    </source>
</evidence>
<feature type="domain" description="Right handed beta helix" evidence="7">
    <location>
        <begin position="311"/>
        <end position="481"/>
    </location>
</feature>
<reference evidence="8" key="1">
    <citation type="journal article" date="2020" name="mSystems">
        <title>Genome- and Community-Level Interaction Insights into Carbon Utilization and Element Cycling Functions of Hydrothermarchaeota in Hydrothermal Sediment.</title>
        <authorList>
            <person name="Zhou Z."/>
            <person name="Liu Y."/>
            <person name="Xu W."/>
            <person name="Pan J."/>
            <person name="Luo Z.H."/>
            <person name="Li M."/>
        </authorList>
    </citation>
    <scope>NUCLEOTIDE SEQUENCE [LARGE SCALE GENOMIC DNA]</scope>
    <source>
        <strain evidence="8">SpSt-381</strain>
    </source>
</reference>
<dbReference type="InterPro" id="IPR011459">
    <property type="entry name" value="DUF1565"/>
</dbReference>
<dbReference type="Pfam" id="PF13229">
    <property type="entry name" value="Beta_helix"/>
    <property type="match status" value="1"/>
</dbReference>
<dbReference type="InterPro" id="IPR052052">
    <property type="entry name" value="Polysaccharide_Lyase_9"/>
</dbReference>
<dbReference type="Pfam" id="PF07602">
    <property type="entry name" value="DUF1565"/>
    <property type="match status" value="1"/>
</dbReference>
<dbReference type="InterPro" id="IPR012334">
    <property type="entry name" value="Pectin_lyas_fold"/>
</dbReference>
<evidence type="ECO:0000313" key="8">
    <source>
        <dbReference type="EMBL" id="HGZ42267.1"/>
    </source>
</evidence>
<evidence type="ECO:0000259" key="6">
    <source>
        <dbReference type="Pfam" id="PF07602"/>
    </source>
</evidence>
<evidence type="ECO:0000259" key="7">
    <source>
        <dbReference type="Pfam" id="PF13229"/>
    </source>
</evidence>
<evidence type="ECO:0000256" key="5">
    <source>
        <dbReference type="SAM" id="SignalP"/>
    </source>
</evidence>
<protein>
    <submittedName>
        <fullName evidence="8">DUF1565 domain-containing protein</fullName>
    </submittedName>
</protein>
<evidence type="ECO:0000256" key="2">
    <source>
        <dbReference type="ARBA" id="ARBA00022525"/>
    </source>
</evidence>
<keyword evidence="3 5" id="KW-0732">Signal</keyword>
<proteinExistence type="predicted"/>
<dbReference type="GO" id="GO:0016837">
    <property type="term" value="F:carbon-oxygen lyase activity, acting on polysaccharides"/>
    <property type="evidence" value="ECO:0007669"/>
    <property type="project" value="TreeGrafter"/>
</dbReference>
<dbReference type="PANTHER" id="PTHR40088:SF2">
    <property type="entry name" value="SECRETED SUGAR HYDROLASE"/>
    <property type="match status" value="1"/>
</dbReference>
<feature type="domain" description="DUF1565" evidence="6">
    <location>
        <begin position="133"/>
        <end position="171"/>
    </location>
</feature>
<dbReference type="InterPro" id="IPR039448">
    <property type="entry name" value="Beta_helix"/>
</dbReference>
<dbReference type="InterPro" id="IPR011050">
    <property type="entry name" value="Pectin_lyase_fold/virulence"/>
</dbReference>
<evidence type="ECO:0000256" key="3">
    <source>
        <dbReference type="ARBA" id="ARBA00022729"/>
    </source>
</evidence>
<dbReference type="PANTHER" id="PTHR40088">
    <property type="entry name" value="PECTATE LYASE (EUROFUNG)"/>
    <property type="match status" value="1"/>
</dbReference>
<sequence>MTLRLPLTLLLLVAAGPAAAQNASSAGALELYPTFHSVGVRLAFSGDANLNATARVEWRQTGSPEWRAGTFLTRIPGPRWAGSVFWLPSGADVEVRAVIEDPDGGASATGTVRTRAPLPAAPGGVTRWVAPGGSDANPGTSAAPFATIQAALNVAQPGDEVRVRPGVYYQSFDTPRSGTASAPIHIVADGPGVVLDGSDPAFLGRTDWRDEGGGIWSVPFSGATRLVVVDSTMRLYRQSSLASLQANANGMTQGWALEGGRLYVKPEGGLDPNGRPVHVARYDVGGLVDVAYVRVVGFEVRYFGTTAAAAGLSLRGATGCELIGNSIHGIGGKGIFLRVGAADNLVEWNVCRDTRIGGWPWAATKGHEEELQGISNRGLRGNVIRYNTVRGTFDGIDAGGDATNENAAADCDLHDNRVFGVADDALETEDFAGINMRVYRNWAEDMLNGMSISPNFTGPTYVLYNTFHESRKGGFKFSLDTVGETFIYHNTLASTRSGFGPVYPSGRWSNKHFRNNIMVGRGQPAIGDDAGESQTGNDFDGDLLHAIGYSLVVWKGVVYSTIGAFRSATGFELNGRAGDPLFVNAAAGNYALGAGSPAIDAAVRLPGINDQYAGNGPDIGAWESGGTGPDTTPPAAIRDLNAQ</sequence>
<feature type="chain" id="PRO_5032823610" evidence="5">
    <location>
        <begin position="21"/>
        <end position="643"/>
    </location>
</feature>